<keyword evidence="2" id="KW-1185">Reference proteome</keyword>
<proteinExistence type="predicted"/>
<dbReference type="EMBL" id="BGPR01006003">
    <property type="protein sequence ID" value="GBN15281.1"/>
    <property type="molecule type" value="Genomic_DNA"/>
</dbReference>
<evidence type="ECO:0000313" key="1">
    <source>
        <dbReference type="EMBL" id="GBN15281.1"/>
    </source>
</evidence>
<organism evidence="1 2">
    <name type="scientific">Araneus ventricosus</name>
    <name type="common">Orbweaver spider</name>
    <name type="synonym">Epeira ventricosa</name>
    <dbReference type="NCBI Taxonomy" id="182803"/>
    <lineage>
        <taxon>Eukaryota</taxon>
        <taxon>Metazoa</taxon>
        <taxon>Ecdysozoa</taxon>
        <taxon>Arthropoda</taxon>
        <taxon>Chelicerata</taxon>
        <taxon>Arachnida</taxon>
        <taxon>Araneae</taxon>
        <taxon>Araneomorphae</taxon>
        <taxon>Entelegynae</taxon>
        <taxon>Araneoidea</taxon>
        <taxon>Araneidae</taxon>
        <taxon>Araneus</taxon>
    </lineage>
</organism>
<sequence length="202" mass="22342">MYMGKSSIGLRVERRHHLQSVDLQDVVLLDQTDENRLGISLLHYCSMTHVHRLATTGLGLTMTLSTLTHLGLGLTMTTSTDSIGFRPPWFSTGTSTDCPIGFGCGTTSQTSLPGFGVDHDPIHPPHPLGLRFDQIRVTDSPLGLGLTILTHVPRLTLRFGCDHDPSTDSHNWVLHWTRPRSMTLTIGLGLSMTRSTDFTRWV</sequence>
<accession>A0A4Y2LKH1</accession>
<reference evidence="1 2" key="1">
    <citation type="journal article" date="2019" name="Sci. Rep.">
        <title>Orb-weaving spider Araneus ventricosus genome elucidates the spidroin gene catalogue.</title>
        <authorList>
            <person name="Kono N."/>
            <person name="Nakamura H."/>
            <person name="Ohtoshi R."/>
            <person name="Moran D.A.P."/>
            <person name="Shinohara A."/>
            <person name="Yoshida Y."/>
            <person name="Fujiwara M."/>
            <person name="Mori M."/>
            <person name="Tomita M."/>
            <person name="Arakawa K."/>
        </authorList>
    </citation>
    <scope>NUCLEOTIDE SEQUENCE [LARGE SCALE GENOMIC DNA]</scope>
</reference>
<dbReference type="AlphaFoldDB" id="A0A4Y2LKH1"/>
<dbReference type="Proteomes" id="UP000499080">
    <property type="component" value="Unassembled WGS sequence"/>
</dbReference>
<protein>
    <submittedName>
        <fullName evidence="1">Uncharacterized protein</fullName>
    </submittedName>
</protein>
<gene>
    <name evidence="1" type="ORF">AVEN_114135_1</name>
</gene>
<comment type="caution">
    <text evidence="1">The sequence shown here is derived from an EMBL/GenBank/DDBJ whole genome shotgun (WGS) entry which is preliminary data.</text>
</comment>
<name>A0A4Y2LKH1_ARAVE</name>
<evidence type="ECO:0000313" key="2">
    <source>
        <dbReference type="Proteomes" id="UP000499080"/>
    </source>
</evidence>